<keyword evidence="9" id="KW-1185">Reference proteome</keyword>
<evidence type="ECO:0000256" key="4">
    <source>
        <dbReference type="ARBA" id="ARBA00023002"/>
    </source>
</evidence>
<dbReference type="PANTHER" id="PTHR13789">
    <property type="entry name" value="MONOOXYGENASE"/>
    <property type="match status" value="1"/>
</dbReference>
<dbReference type="STRING" id="578459.A0A0N8PZP5"/>
<accession>A0A0N8PZP5</accession>
<feature type="compositionally biased region" description="Basic residues" evidence="6">
    <location>
        <begin position="1"/>
        <end position="13"/>
    </location>
</feature>
<feature type="region of interest" description="Disordered" evidence="6">
    <location>
        <begin position="515"/>
        <end position="542"/>
    </location>
</feature>
<gene>
    <name evidence="8" type="ORF">RHOBADRAFT_55569</name>
</gene>
<dbReference type="GeneID" id="28978362"/>
<dbReference type="OMA" id="APEEWAN"/>
<dbReference type="PANTHER" id="PTHR13789:SF236">
    <property type="entry name" value="MONOOXYGENASE, PUTATIVE (AFU_ORTHOLOGUE AFUA_6G12060)-RELATED"/>
    <property type="match status" value="1"/>
</dbReference>
<dbReference type="GO" id="GO:0071949">
    <property type="term" value="F:FAD binding"/>
    <property type="evidence" value="ECO:0007669"/>
    <property type="project" value="InterPro"/>
</dbReference>
<dbReference type="Gene3D" id="3.50.50.60">
    <property type="entry name" value="FAD/NAD(P)-binding domain"/>
    <property type="match status" value="1"/>
</dbReference>
<dbReference type="SUPFAM" id="SSF51905">
    <property type="entry name" value="FAD/NAD(P)-binding domain"/>
    <property type="match status" value="1"/>
</dbReference>
<dbReference type="SUPFAM" id="SSF54373">
    <property type="entry name" value="FAD-linked reductases, C-terminal domain"/>
    <property type="match status" value="1"/>
</dbReference>
<dbReference type="RefSeq" id="XP_018268950.1">
    <property type="nucleotide sequence ID" value="XM_018417914.1"/>
</dbReference>
<evidence type="ECO:0000256" key="1">
    <source>
        <dbReference type="ARBA" id="ARBA00007992"/>
    </source>
</evidence>
<feature type="region of interest" description="Disordered" evidence="6">
    <location>
        <begin position="1"/>
        <end position="26"/>
    </location>
</feature>
<evidence type="ECO:0000256" key="6">
    <source>
        <dbReference type="SAM" id="MobiDB-lite"/>
    </source>
</evidence>
<feature type="compositionally biased region" description="Basic and acidic residues" evidence="6">
    <location>
        <begin position="515"/>
        <end position="529"/>
    </location>
</feature>
<evidence type="ECO:0000259" key="7">
    <source>
        <dbReference type="Pfam" id="PF01494"/>
    </source>
</evidence>
<organism evidence="8 9">
    <name type="scientific">Rhodotorula graminis (strain WP1)</name>
    <dbReference type="NCBI Taxonomy" id="578459"/>
    <lineage>
        <taxon>Eukaryota</taxon>
        <taxon>Fungi</taxon>
        <taxon>Dikarya</taxon>
        <taxon>Basidiomycota</taxon>
        <taxon>Pucciniomycotina</taxon>
        <taxon>Microbotryomycetes</taxon>
        <taxon>Sporidiobolales</taxon>
        <taxon>Sporidiobolaceae</taxon>
        <taxon>Rhodotorula</taxon>
    </lineage>
</organism>
<dbReference type="InterPro" id="IPR002938">
    <property type="entry name" value="FAD-bd"/>
</dbReference>
<dbReference type="Pfam" id="PF01494">
    <property type="entry name" value="FAD_binding_3"/>
    <property type="match status" value="1"/>
</dbReference>
<keyword evidence="2" id="KW-0285">Flavoprotein</keyword>
<dbReference type="OrthoDB" id="9993796at2759"/>
<protein>
    <recommendedName>
        <fullName evidence="7">FAD-binding domain-containing protein</fullName>
    </recommendedName>
</protein>
<dbReference type="EMBL" id="KQ474085">
    <property type="protein sequence ID" value="KPV72901.1"/>
    <property type="molecule type" value="Genomic_DNA"/>
</dbReference>
<dbReference type="Proteomes" id="UP000053890">
    <property type="component" value="Unassembled WGS sequence"/>
</dbReference>
<keyword evidence="3" id="KW-0274">FAD</keyword>
<dbReference type="GO" id="GO:0004497">
    <property type="term" value="F:monooxygenase activity"/>
    <property type="evidence" value="ECO:0007669"/>
    <property type="project" value="UniProtKB-KW"/>
</dbReference>
<evidence type="ECO:0000256" key="2">
    <source>
        <dbReference type="ARBA" id="ARBA00022630"/>
    </source>
</evidence>
<sequence length="542" mass="58980">MKALFRRHHKSKKNARDKTLDGDATADPPSLYRLDLSTTSAASSTSRLASCKIPPRGRLVTLRPEPPTLRSVASIPDDGLAFSKFGKETSLRVVIVGAGFAGLGAAVACARQNISVTVLERSSGLSPHGDSILFGANASRLMDRWGVGEDMFLRGASKGGWWLFKDQQGRDVWQSNLDELSAQVGAPVLQGRRPTFLASLGTQARMLGVQIRLHSEVIQYWDSDDEPAVVLVSGEVVKGDVVIVADGVHSTARGLLASTARATMAQKRTNYSIHRGVMTSEDIAADPVCAHLLDGNIRTWLGPDSHICAYPMENGRSLAFTFTHADTKHASSLDWRDKKAIGEVLDLLDGAWDPTLRRALRHFSNTLHWEITDEAPEAEWISTGGKICFIGDAVHAMMPTALQGGSQAIEDAGTIALCLAMAGSNPAGVTVALRVHEKLRRPTVVEAQAFGLEQQLVWHTYTSSPIGSPPSILRPLSFDMYTHDAERDALKHFNDHAHEVDPAFSVQREWMDEAAKNAKLDRASEEPRVTRGRPPSSSRPLK</sequence>
<comment type="similarity">
    <text evidence="1">Belongs to the paxM FAD-dependent monooxygenase family.</text>
</comment>
<evidence type="ECO:0000256" key="5">
    <source>
        <dbReference type="ARBA" id="ARBA00023033"/>
    </source>
</evidence>
<proteinExistence type="inferred from homology"/>
<dbReference type="InterPro" id="IPR036188">
    <property type="entry name" value="FAD/NAD-bd_sf"/>
</dbReference>
<dbReference type="AlphaFoldDB" id="A0A0N8PZP5"/>
<dbReference type="PRINTS" id="PR00420">
    <property type="entry name" value="RNGMNOXGNASE"/>
</dbReference>
<keyword evidence="5" id="KW-0503">Monooxygenase</keyword>
<reference evidence="8 9" key="1">
    <citation type="journal article" date="2015" name="Front. Microbiol.">
        <title>Genome sequence of the plant growth promoting endophytic yeast Rhodotorula graminis WP1.</title>
        <authorList>
            <person name="Firrincieli A."/>
            <person name="Otillar R."/>
            <person name="Salamov A."/>
            <person name="Schmutz J."/>
            <person name="Khan Z."/>
            <person name="Redman R.S."/>
            <person name="Fleck N.D."/>
            <person name="Lindquist E."/>
            <person name="Grigoriev I.V."/>
            <person name="Doty S.L."/>
        </authorList>
    </citation>
    <scope>NUCLEOTIDE SEQUENCE [LARGE SCALE GENOMIC DNA]</scope>
    <source>
        <strain evidence="8 9">WP1</strain>
    </source>
</reference>
<evidence type="ECO:0000313" key="8">
    <source>
        <dbReference type="EMBL" id="KPV72901.1"/>
    </source>
</evidence>
<feature type="domain" description="FAD-binding" evidence="7">
    <location>
        <begin position="92"/>
        <end position="428"/>
    </location>
</feature>
<name>A0A0N8PZP5_RHOGW</name>
<evidence type="ECO:0000313" key="9">
    <source>
        <dbReference type="Proteomes" id="UP000053890"/>
    </source>
</evidence>
<keyword evidence="4" id="KW-0560">Oxidoreductase</keyword>
<evidence type="ECO:0000256" key="3">
    <source>
        <dbReference type="ARBA" id="ARBA00022827"/>
    </source>
</evidence>
<dbReference type="InterPro" id="IPR050493">
    <property type="entry name" value="FAD-dep_Monooxygenase_BioMet"/>
</dbReference>